<dbReference type="Proteomes" id="UP001055879">
    <property type="component" value="Linkage Group LG01"/>
</dbReference>
<reference evidence="2" key="1">
    <citation type="journal article" date="2022" name="Mol. Ecol. Resour.">
        <title>The genomes of chicory, endive, great burdock and yacon provide insights into Asteraceae palaeo-polyploidization history and plant inulin production.</title>
        <authorList>
            <person name="Fan W."/>
            <person name="Wang S."/>
            <person name="Wang H."/>
            <person name="Wang A."/>
            <person name="Jiang F."/>
            <person name="Liu H."/>
            <person name="Zhao H."/>
            <person name="Xu D."/>
            <person name="Zhang Y."/>
        </authorList>
    </citation>
    <scope>NUCLEOTIDE SEQUENCE [LARGE SCALE GENOMIC DNA]</scope>
    <source>
        <strain evidence="2">cv. Niubang</strain>
    </source>
</reference>
<reference evidence="1 2" key="2">
    <citation type="journal article" date="2022" name="Mol. Ecol. Resour.">
        <title>The genomes of chicory, endive, great burdock and yacon provide insights into Asteraceae paleo-polyploidization history and plant inulin production.</title>
        <authorList>
            <person name="Fan W."/>
            <person name="Wang S."/>
            <person name="Wang H."/>
            <person name="Wang A."/>
            <person name="Jiang F."/>
            <person name="Liu H."/>
            <person name="Zhao H."/>
            <person name="Xu D."/>
            <person name="Zhang Y."/>
        </authorList>
    </citation>
    <scope>NUCLEOTIDE SEQUENCE [LARGE SCALE GENOMIC DNA]</scope>
    <source>
        <strain evidence="2">cv. Niubang</strain>
    </source>
</reference>
<name>A0ACB9FPI5_ARCLA</name>
<gene>
    <name evidence="1" type="ORF">L6452_03934</name>
</gene>
<dbReference type="EMBL" id="CM042047">
    <property type="protein sequence ID" value="KAI3772741.1"/>
    <property type="molecule type" value="Genomic_DNA"/>
</dbReference>
<keyword evidence="2" id="KW-1185">Reference proteome</keyword>
<accession>A0ACB9FPI5</accession>
<comment type="caution">
    <text evidence="1">The sequence shown here is derived from an EMBL/GenBank/DDBJ whole genome shotgun (WGS) entry which is preliminary data.</text>
</comment>
<evidence type="ECO:0000313" key="2">
    <source>
        <dbReference type="Proteomes" id="UP001055879"/>
    </source>
</evidence>
<organism evidence="1 2">
    <name type="scientific">Arctium lappa</name>
    <name type="common">Greater burdock</name>
    <name type="synonym">Lappa major</name>
    <dbReference type="NCBI Taxonomy" id="4217"/>
    <lineage>
        <taxon>Eukaryota</taxon>
        <taxon>Viridiplantae</taxon>
        <taxon>Streptophyta</taxon>
        <taxon>Embryophyta</taxon>
        <taxon>Tracheophyta</taxon>
        <taxon>Spermatophyta</taxon>
        <taxon>Magnoliopsida</taxon>
        <taxon>eudicotyledons</taxon>
        <taxon>Gunneridae</taxon>
        <taxon>Pentapetalae</taxon>
        <taxon>asterids</taxon>
        <taxon>campanulids</taxon>
        <taxon>Asterales</taxon>
        <taxon>Asteraceae</taxon>
        <taxon>Carduoideae</taxon>
        <taxon>Cardueae</taxon>
        <taxon>Arctiinae</taxon>
        <taxon>Arctium</taxon>
    </lineage>
</organism>
<sequence>MIDFCNYMKTQQAFHKPPSIATTLQCKAPDILLDGGVAHNERCSFEGPWTPNPLIIDNMYFIEPLVGDKEGLLKLPTDKALLEDHVFRPLVEKYATDEDAFFADYVESHMKLSELG</sequence>
<protein>
    <submittedName>
        <fullName evidence="1">Uncharacterized protein</fullName>
    </submittedName>
</protein>
<proteinExistence type="predicted"/>
<evidence type="ECO:0000313" key="1">
    <source>
        <dbReference type="EMBL" id="KAI3772741.1"/>
    </source>
</evidence>